<evidence type="ECO:0000259" key="2">
    <source>
        <dbReference type="Pfam" id="PF13283"/>
    </source>
</evidence>
<dbReference type="AlphaFoldDB" id="A0A844XUW5"/>
<proteinExistence type="predicted"/>
<evidence type="ECO:0000313" key="4">
    <source>
        <dbReference type="Proteomes" id="UP000448199"/>
    </source>
</evidence>
<dbReference type="Gene3D" id="1.25.40.10">
    <property type="entry name" value="Tetratricopeptide repeat domain"/>
    <property type="match status" value="1"/>
</dbReference>
<evidence type="ECO:0000313" key="3">
    <source>
        <dbReference type="EMBL" id="MXO49007.1"/>
    </source>
</evidence>
<protein>
    <submittedName>
        <fullName evidence="3">Tetratricopeptide repeat protein</fullName>
    </submittedName>
</protein>
<feature type="chain" id="PRO_5032448118" evidence="1">
    <location>
        <begin position="28"/>
        <end position="458"/>
    </location>
</feature>
<reference evidence="3 4" key="1">
    <citation type="submission" date="2019-12" db="EMBL/GenBank/DDBJ databases">
        <title>Genomic-based taxomic classification of the family Erythrobacteraceae.</title>
        <authorList>
            <person name="Xu L."/>
        </authorList>
    </citation>
    <scope>NUCLEOTIDE SEQUENCE [LARGE SCALE GENOMIC DNA]</scope>
    <source>
        <strain evidence="3 4">DSM 17792</strain>
    </source>
</reference>
<feature type="domain" description="Bacteriophage N4 adsorption protein A C-terminal" evidence="2">
    <location>
        <begin position="290"/>
        <end position="452"/>
    </location>
</feature>
<keyword evidence="1" id="KW-0732">Signal</keyword>
<accession>A0A844XUW5</accession>
<keyword evidence="4" id="KW-1185">Reference proteome</keyword>
<comment type="caution">
    <text evidence="3">The sequence shown here is derived from an EMBL/GenBank/DDBJ whole genome shotgun (WGS) entry which is preliminary data.</text>
</comment>
<feature type="signal peptide" evidence="1">
    <location>
        <begin position="1"/>
        <end position="27"/>
    </location>
</feature>
<organism evidence="3 4">
    <name type="scientific">Qipengyuania vulgaris</name>
    <dbReference type="NCBI Taxonomy" id="291985"/>
    <lineage>
        <taxon>Bacteria</taxon>
        <taxon>Pseudomonadati</taxon>
        <taxon>Pseudomonadota</taxon>
        <taxon>Alphaproteobacteria</taxon>
        <taxon>Sphingomonadales</taxon>
        <taxon>Erythrobacteraceae</taxon>
        <taxon>Qipengyuania</taxon>
    </lineage>
</organism>
<dbReference type="Pfam" id="PF13283">
    <property type="entry name" value="NfrA_C"/>
    <property type="match status" value="1"/>
</dbReference>
<dbReference type="Proteomes" id="UP000448199">
    <property type="component" value="Unassembled WGS sequence"/>
</dbReference>
<dbReference type="SUPFAM" id="SSF48452">
    <property type="entry name" value="TPR-like"/>
    <property type="match status" value="1"/>
</dbReference>
<dbReference type="InterPro" id="IPR025137">
    <property type="entry name" value="NfrA_C"/>
</dbReference>
<sequence length="458" mass="50550">MRERNSSMRSLSYGLLLAFAVPIQVSAQEGGDPQQPFRDFEAGRYVAAEQGAEAALAQDPDNPVWWALLAEARSENRRFKDAAAAFSRAAEEDPDAERRSYFRRAQTLNLVYADLHAEARSVLREAMGDPSLATRASLDWAMVAIAARDDEAAQEILNNEALYADFTRQSALDAGYSAKRSGLDSRAVRFFQAGLAIDESEESRLSPVERENIRREIRELERDWSFIAQGSFSTAGRPSGLSAAPLDDERALQFGAEISRRIGGWRNGKPFSVFARVYHSEFLGDDAVIGNATQGWVGARYKPFSSLNFNVEASKLIGLDSDAIDDWSLRGAISGGQGLEPEVGRSQWTYAHYYGDLSYLIENDVAFGIVEGRVGRSFALGDRSNVITPYLVVRADLDTGRQEEGAFGAGAGLTMRHWFDETDTVAWRGFIDFDVQARQRIVGDRRATGVLATITVGR</sequence>
<dbReference type="Pfam" id="PF14559">
    <property type="entry name" value="TPR_19"/>
    <property type="match status" value="1"/>
</dbReference>
<gene>
    <name evidence="3" type="ORF">GRI69_12135</name>
</gene>
<evidence type="ECO:0000256" key="1">
    <source>
        <dbReference type="SAM" id="SignalP"/>
    </source>
</evidence>
<dbReference type="EMBL" id="WTYC01000006">
    <property type="protein sequence ID" value="MXO49007.1"/>
    <property type="molecule type" value="Genomic_DNA"/>
</dbReference>
<dbReference type="InterPro" id="IPR011990">
    <property type="entry name" value="TPR-like_helical_dom_sf"/>
</dbReference>
<name>A0A844XUW5_9SPHN</name>